<organism evidence="1 2">
    <name type="scientific">Eragrostis curvula</name>
    <name type="common">weeping love grass</name>
    <dbReference type="NCBI Taxonomy" id="38414"/>
    <lineage>
        <taxon>Eukaryota</taxon>
        <taxon>Viridiplantae</taxon>
        <taxon>Streptophyta</taxon>
        <taxon>Embryophyta</taxon>
        <taxon>Tracheophyta</taxon>
        <taxon>Spermatophyta</taxon>
        <taxon>Magnoliopsida</taxon>
        <taxon>Liliopsida</taxon>
        <taxon>Poales</taxon>
        <taxon>Poaceae</taxon>
        <taxon>PACMAD clade</taxon>
        <taxon>Chloridoideae</taxon>
        <taxon>Eragrostideae</taxon>
        <taxon>Eragrostidinae</taxon>
        <taxon>Eragrostis</taxon>
    </lineage>
</organism>
<dbReference type="Proteomes" id="UP000324897">
    <property type="component" value="Chromosome 7"/>
</dbReference>
<accession>A0A5J9U9U0</accession>
<name>A0A5J9U9U0_9POAL</name>
<keyword evidence="2" id="KW-1185">Reference proteome</keyword>
<proteinExistence type="predicted"/>
<reference evidence="1 2" key="1">
    <citation type="journal article" date="2019" name="Sci. Rep.">
        <title>A high-quality genome of Eragrostis curvula grass provides insights into Poaceae evolution and supports new strategies to enhance forage quality.</title>
        <authorList>
            <person name="Carballo J."/>
            <person name="Santos B.A.C.M."/>
            <person name="Zappacosta D."/>
            <person name="Garbus I."/>
            <person name="Selva J.P."/>
            <person name="Gallo C.A."/>
            <person name="Diaz A."/>
            <person name="Albertini E."/>
            <person name="Caccamo M."/>
            <person name="Echenique V."/>
        </authorList>
    </citation>
    <scope>NUCLEOTIDE SEQUENCE [LARGE SCALE GENOMIC DNA]</scope>
    <source>
        <strain evidence="2">cv. Victoria</strain>
        <tissue evidence="1">Leaf</tissue>
    </source>
</reference>
<evidence type="ECO:0000313" key="2">
    <source>
        <dbReference type="Proteomes" id="UP000324897"/>
    </source>
</evidence>
<gene>
    <name evidence="1" type="ORF">EJB05_36122</name>
</gene>
<comment type="caution">
    <text evidence="1">The sequence shown here is derived from an EMBL/GenBank/DDBJ whole genome shotgun (WGS) entry which is preliminary data.</text>
</comment>
<protein>
    <submittedName>
        <fullName evidence="1">Uncharacterized protein</fullName>
    </submittedName>
</protein>
<dbReference type="Gramene" id="TVU19940">
    <property type="protein sequence ID" value="TVU19940"/>
    <property type="gene ID" value="EJB05_36122"/>
</dbReference>
<dbReference type="AlphaFoldDB" id="A0A5J9U9U0"/>
<evidence type="ECO:0000313" key="1">
    <source>
        <dbReference type="EMBL" id="TVU19940.1"/>
    </source>
</evidence>
<dbReference type="EMBL" id="RWGY01000029">
    <property type="protein sequence ID" value="TVU19940.1"/>
    <property type="molecule type" value="Genomic_DNA"/>
</dbReference>
<sequence>VCEEFPGFRYLKEGDFVNDDIGRGLSDGLVKSGWDEYLSPYHIYDVMISGDYNFHSDDPLPGIKRKIDIGFVSAQERLIQNGEIRIAHKTMFHSILAVLILSSCSHCIGFVPEPHDIGDSKYMNMLDGIRGCRKEEAEFVVLEHIG</sequence>
<feature type="non-terminal residue" evidence="1">
    <location>
        <position position="1"/>
    </location>
</feature>